<accession>A0AAN8DWL3</accession>
<organism evidence="1 2">
    <name type="scientific">Champsocephalus gunnari</name>
    <name type="common">Mackerel icefish</name>
    <dbReference type="NCBI Taxonomy" id="52237"/>
    <lineage>
        <taxon>Eukaryota</taxon>
        <taxon>Metazoa</taxon>
        <taxon>Chordata</taxon>
        <taxon>Craniata</taxon>
        <taxon>Vertebrata</taxon>
        <taxon>Euteleostomi</taxon>
        <taxon>Actinopterygii</taxon>
        <taxon>Neopterygii</taxon>
        <taxon>Teleostei</taxon>
        <taxon>Neoteleostei</taxon>
        <taxon>Acanthomorphata</taxon>
        <taxon>Eupercaria</taxon>
        <taxon>Perciformes</taxon>
        <taxon>Notothenioidei</taxon>
        <taxon>Channichthyidae</taxon>
        <taxon>Champsocephalus</taxon>
    </lineage>
</organism>
<protein>
    <submittedName>
        <fullName evidence="1">Uncharacterized protein</fullName>
    </submittedName>
</protein>
<dbReference type="EMBL" id="JAURVH010001517">
    <property type="protein sequence ID" value="KAK5929945.1"/>
    <property type="molecule type" value="Genomic_DNA"/>
</dbReference>
<gene>
    <name evidence="1" type="ORF">CgunFtcFv8_011133</name>
</gene>
<name>A0AAN8DWL3_CHAGU</name>
<evidence type="ECO:0000313" key="1">
    <source>
        <dbReference type="EMBL" id="KAK5929945.1"/>
    </source>
</evidence>
<proteinExistence type="predicted"/>
<evidence type="ECO:0000313" key="2">
    <source>
        <dbReference type="Proteomes" id="UP001331515"/>
    </source>
</evidence>
<dbReference type="Proteomes" id="UP001331515">
    <property type="component" value="Unassembled WGS sequence"/>
</dbReference>
<sequence>MPFLTGFNKCDKSHKLLSANNHDAPGAVDLSSFRSNCPSVSLCLSVSLPRSDSGTLAACPLPAVTCSGFSPRVSVSLEICR</sequence>
<reference evidence="1 2" key="1">
    <citation type="journal article" date="2023" name="Mol. Biol. Evol.">
        <title>Genomics of Secondarily Temperate Adaptation in the Only Non-Antarctic Icefish.</title>
        <authorList>
            <person name="Rivera-Colon A.G."/>
            <person name="Rayamajhi N."/>
            <person name="Minhas B.F."/>
            <person name="Madrigal G."/>
            <person name="Bilyk K.T."/>
            <person name="Yoon V."/>
            <person name="Hune M."/>
            <person name="Gregory S."/>
            <person name="Cheng C.H.C."/>
            <person name="Catchen J.M."/>
        </authorList>
    </citation>
    <scope>NUCLEOTIDE SEQUENCE [LARGE SCALE GENOMIC DNA]</scope>
    <source>
        <tissue evidence="1">White muscle</tissue>
    </source>
</reference>
<dbReference type="AlphaFoldDB" id="A0AAN8DWL3"/>
<comment type="caution">
    <text evidence="1">The sequence shown here is derived from an EMBL/GenBank/DDBJ whole genome shotgun (WGS) entry which is preliminary data.</text>
</comment>
<keyword evidence="2" id="KW-1185">Reference proteome</keyword>